<evidence type="ECO:0000256" key="1">
    <source>
        <dbReference type="ARBA" id="ARBA00009226"/>
    </source>
</evidence>
<dbReference type="PANTHER" id="PTHR30034:SF6">
    <property type="entry name" value="YOP PROTEINS TRANSLOCATION PROTEIN Q"/>
    <property type="match status" value="1"/>
</dbReference>
<dbReference type="GO" id="GO:0050918">
    <property type="term" value="P:positive chemotaxis"/>
    <property type="evidence" value="ECO:0007669"/>
    <property type="project" value="TreeGrafter"/>
</dbReference>
<evidence type="ECO:0000313" key="5">
    <source>
        <dbReference type="Proteomes" id="UP000036325"/>
    </source>
</evidence>
<dbReference type="PRINTS" id="PR01339">
    <property type="entry name" value="TYPE3OMOPROT"/>
</dbReference>
<evidence type="ECO:0000259" key="3">
    <source>
        <dbReference type="Pfam" id="PF01052"/>
    </source>
</evidence>
<dbReference type="GO" id="GO:0071978">
    <property type="term" value="P:bacterial-type flagellum-dependent swarming motility"/>
    <property type="evidence" value="ECO:0007669"/>
    <property type="project" value="TreeGrafter"/>
</dbReference>
<dbReference type="EMBL" id="JYLF01000003">
    <property type="protein sequence ID" value="KMN14292.1"/>
    <property type="molecule type" value="Genomic_DNA"/>
</dbReference>
<evidence type="ECO:0000256" key="2">
    <source>
        <dbReference type="ARBA" id="ARBA00023026"/>
    </source>
</evidence>
<dbReference type="SUPFAM" id="SSF101801">
    <property type="entry name" value="Surface presentation of antigens (SPOA)"/>
    <property type="match status" value="1"/>
</dbReference>
<reference evidence="4 5" key="1">
    <citation type="submission" date="2015-02" db="EMBL/GenBank/DDBJ databases">
        <title>Pseudomonas helleri sp. nov. and Pseudomonas weihenstephanensis sp. nov., isolated from raw cows milk.</title>
        <authorList>
            <person name="von Neubeck M."/>
            <person name="Huptas C."/>
            <person name="Wenning M."/>
            <person name="Scherer S."/>
        </authorList>
    </citation>
    <scope>NUCLEOTIDE SEQUENCE [LARGE SCALE GENOMIC DNA]</scope>
    <source>
        <strain evidence="4 5">DSM 29166</strain>
    </source>
</reference>
<dbReference type="NCBIfam" id="TIGR02551">
    <property type="entry name" value="SpaO_YscQ"/>
    <property type="match status" value="1"/>
</dbReference>
<keyword evidence="2" id="KW-0843">Virulence</keyword>
<dbReference type="GO" id="GO:0030254">
    <property type="term" value="P:protein secretion by the type III secretion system"/>
    <property type="evidence" value="ECO:0007669"/>
    <property type="project" value="InterPro"/>
</dbReference>
<evidence type="ECO:0000313" key="4">
    <source>
        <dbReference type="EMBL" id="KMN14292.1"/>
    </source>
</evidence>
<comment type="similarity">
    <text evidence="1">Belongs to the FliN/MopA/SpaO family.</text>
</comment>
<dbReference type="Gene3D" id="2.30.330.10">
    <property type="entry name" value="SpoA-like"/>
    <property type="match status" value="1"/>
</dbReference>
<organism evidence="4 5">
    <name type="scientific">Pseudomonas weihenstephanensis</name>
    <dbReference type="NCBI Taxonomy" id="1608994"/>
    <lineage>
        <taxon>Bacteria</taxon>
        <taxon>Pseudomonadati</taxon>
        <taxon>Pseudomonadota</taxon>
        <taxon>Gammaproteobacteria</taxon>
        <taxon>Pseudomonadales</taxon>
        <taxon>Pseudomonadaceae</taxon>
        <taxon>Pseudomonas</taxon>
    </lineage>
</organism>
<dbReference type="Proteomes" id="UP000036325">
    <property type="component" value="Unassembled WGS sequence"/>
</dbReference>
<dbReference type="PANTHER" id="PTHR30034">
    <property type="entry name" value="FLAGELLAR MOTOR SWITCH PROTEIN FLIM"/>
    <property type="match status" value="1"/>
</dbReference>
<dbReference type="InterPro" id="IPR036429">
    <property type="entry name" value="SpoA-like_sf"/>
</dbReference>
<gene>
    <name evidence="4" type="ORF">TU86_09885</name>
</gene>
<sequence>MGGAAVKALPLNTVEPQEWALQQRLASCRSRFPVNDGHAQLGVSQPPAGLDLALHVHWRGVPLRLLCHCACLAQWLAPRLQEAAFARLPAALQLALLEVEGAPFTGLVWDAIEPYCASAAAVCLSLSLSRGGEQLVFWIEGDPRALLALLPARPLREMRPIALVLSLQWGPVQLTPALLNSVCTGDLLLLPSRQQVQSPLLVYVEGRPWAHVLPEENHLKVLAMHTPAPTEPEHALAGLEQLQVQVSFEVGRQTLDLQSLAALEPGSLIDLACGLEGEVRILANQRYVGTGELVRIQDRLGVRVTRLLASSAT</sequence>
<dbReference type="InterPro" id="IPR013385">
    <property type="entry name" value="T3SS_SpaO/YscQ/SpaO"/>
</dbReference>
<dbReference type="InterPro" id="IPR003283">
    <property type="entry name" value="T3SS_OMP_SpaO"/>
</dbReference>
<comment type="caution">
    <text evidence="4">The sequence shown here is derived from an EMBL/GenBank/DDBJ whole genome shotgun (WGS) entry which is preliminary data.</text>
</comment>
<dbReference type="Pfam" id="PF01052">
    <property type="entry name" value="FliMN_C"/>
    <property type="match status" value="1"/>
</dbReference>
<proteinExistence type="inferred from homology"/>
<accession>A0A0J6IQJ3</accession>
<dbReference type="InterPro" id="IPR001543">
    <property type="entry name" value="FliN-like_C"/>
</dbReference>
<accession>A0A0J6IYR3</accession>
<dbReference type="STRING" id="1608994.TU86_09885"/>
<name>A0A0J6IYR3_9PSED</name>
<protein>
    <recommendedName>
        <fullName evidence="3">Flagellar motor switch protein FliN-like C-terminal domain-containing protein</fullName>
    </recommendedName>
</protein>
<dbReference type="AlphaFoldDB" id="A0A0J6IYR3"/>
<feature type="domain" description="Flagellar motor switch protein FliN-like C-terminal" evidence="3">
    <location>
        <begin position="239"/>
        <end position="308"/>
    </location>
</feature>
<dbReference type="PATRIC" id="fig|1608994.3.peg.2597"/>